<reference evidence="2" key="1">
    <citation type="journal article" date="2021" name="Sci. Adv.">
        <title>The American lobster genome reveals insights on longevity, neural, and immune adaptations.</title>
        <authorList>
            <person name="Polinski J.M."/>
            <person name="Zimin A.V."/>
            <person name="Clark K.F."/>
            <person name="Kohn A.B."/>
            <person name="Sadowski N."/>
            <person name="Timp W."/>
            <person name="Ptitsyn A."/>
            <person name="Khanna P."/>
            <person name="Romanova D.Y."/>
            <person name="Williams P."/>
            <person name="Greenwood S.J."/>
            <person name="Moroz L.L."/>
            <person name="Walt D.R."/>
            <person name="Bodnar A.G."/>
        </authorList>
    </citation>
    <scope>NUCLEOTIDE SEQUENCE</scope>
    <source>
        <strain evidence="2">GMGI-L3</strain>
    </source>
</reference>
<dbReference type="SUPFAM" id="SSF50891">
    <property type="entry name" value="Cyclophilin-like"/>
    <property type="match status" value="1"/>
</dbReference>
<dbReference type="InterPro" id="IPR029000">
    <property type="entry name" value="Cyclophilin-like_dom_sf"/>
</dbReference>
<keyword evidence="3" id="KW-1185">Reference proteome</keyword>
<organism evidence="2 3">
    <name type="scientific">Homarus americanus</name>
    <name type="common">American lobster</name>
    <dbReference type="NCBI Taxonomy" id="6706"/>
    <lineage>
        <taxon>Eukaryota</taxon>
        <taxon>Metazoa</taxon>
        <taxon>Ecdysozoa</taxon>
        <taxon>Arthropoda</taxon>
        <taxon>Crustacea</taxon>
        <taxon>Multicrustacea</taxon>
        <taxon>Malacostraca</taxon>
        <taxon>Eumalacostraca</taxon>
        <taxon>Eucarida</taxon>
        <taxon>Decapoda</taxon>
        <taxon>Pleocyemata</taxon>
        <taxon>Astacidea</taxon>
        <taxon>Nephropoidea</taxon>
        <taxon>Nephropidae</taxon>
        <taxon>Homarus</taxon>
    </lineage>
</organism>
<dbReference type="AlphaFoldDB" id="A0A8J5K2X0"/>
<evidence type="ECO:0000313" key="2">
    <source>
        <dbReference type="EMBL" id="KAG7167261.1"/>
    </source>
</evidence>
<sequence>MVKNLPLTCPKCRSVNRATTIAELPISHTTETFVKRVKDLQIKPAATSTKPHQVRPKTTNKELWSTSPEHKCRISSLINDCEEKLSQLVKYGETLKDWTTEHLQLQDRLKEQNQAAIDLLKQETTIVVDMTTEGEDGKRQLEAMLGSLDTVNSEQSSTKIDDVNHCSMDTEVWIQKCQKVFPDASTVHTSVKVKNTISEALERMTTVPGATAVPYWEDSTLTIMEKVKDLGRPGIRRVVEAGRVSAVLEDQVGRRYCKITRRDGRLYLHTLRPTPAHTPLPTPTYTIKHSTVMDALDSSSTLVFLDLGWKGSTKGRVHIRLRPDTPLGRQFTLLCTGQNGHTFAGTNMLVVGFKGKSQEFVAGGDYEFNDGRGGVSLLPDLQDEYQVSDRAGAVGSRWGPGRRDRGAQFVITTRDRSDGEKYSSIFG</sequence>
<dbReference type="EMBL" id="JAHLQT010021820">
    <property type="protein sequence ID" value="KAG7167261.1"/>
    <property type="molecule type" value="Genomic_DNA"/>
</dbReference>
<comment type="caution">
    <text evidence="2">The sequence shown here is derived from an EMBL/GenBank/DDBJ whole genome shotgun (WGS) entry which is preliminary data.</text>
</comment>
<feature type="non-terminal residue" evidence="2">
    <location>
        <position position="1"/>
    </location>
</feature>
<protein>
    <submittedName>
        <fullName evidence="2">Uncharacterized protein</fullName>
    </submittedName>
</protein>
<accession>A0A8J5K2X0</accession>
<evidence type="ECO:0000256" key="1">
    <source>
        <dbReference type="SAM" id="MobiDB-lite"/>
    </source>
</evidence>
<evidence type="ECO:0000313" key="3">
    <source>
        <dbReference type="Proteomes" id="UP000747542"/>
    </source>
</evidence>
<dbReference type="Proteomes" id="UP000747542">
    <property type="component" value="Unassembled WGS sequence"/>
</dbReference>
<dbReference type="Gene3D" id="2.40.100.10">
    <property type="entry name" value="Cyclophilin-like"/>
    <property type="match status" value="1"/>
</dbReference>
<gene>
    <name evidence="2" type="ORF">Hamer_G017171</name>
</gene>
<name>A0A8J5K2X0_HOMAM</name>
<proteinExistence type="predicted"/>
<feature type="region of interest" description="Disordered" evidence="1">
    <location>
        <begin position="46"/>
        <end position="65"/>
    </location>
</feature>